<dbReference type="SUPFAM" id="SSF52218">
    <property type="entry name" value="Flavoproteins"/>
    <property type="match status" value="1"/>
</dbReference>
<dbReference type="PANTHER" id="PTHR43408">
    <property type="entry name" value="FMN REDUCTASE (NADPH)"/>
    <property type="match status" value="1"/>
</dbReference>
<dbReference type="GO" id="GO:0016491">
    <property type="term" value="F:oxidoreductase activity"/>
    <property type="evidence" value="ECO:0007669"/>
    <property type="project" value="UniProtKB-KW"/>
</dbReference>
<dbReference type="InterPro" id="IPR029039">
    <property type="entry name" value="Flavoprotein-like_sf"/>
</dbReference>
<evidence type="ECO:0000313" key="5">
    <source>
        <dbReference type="EMBL" id="WOF24074.1"/>
    </source>
</evidence>
<dbReference type="PANTHER" id="PTHR43408:SF2">
    <property type="entry name" value="FMN REDUCTASE (NADPH)"/>
    <property type="match status" value="1"/>
</dbReference>
<dbReference type="InterPro" id="IPR051814">
    <property type="entry name" value="NAD(P)H-dep_FMN_reductase"/>
</dbReference>
<evidence type="ECO:0000259" key="4">
    <source>
        <dbReference type="Pfam" id="PF03358"/>
    </source>
</evidence>
<dbReference type="Proteomes" id="UP001305498">
    <property type="component" value="Chromosome"/>
</dbReference>
<sequence length="189" mass="20258">MSAGEGLRVVVVNGSPSESSKTAALARLAVDEVSSRYASEATWVDVYRCGPGLTSAITREDVDEATERALRGVEQADLLIVAVPVFRGAYPGMFKHFMDLVDQYALVRKPVVLLATGGSDRHALVIDHVLRPLFAFFQAYVAPSAVYASSAVFDGSLILDPGVHTRVQIAIDDVDGLLVARGAREREAV</sequence>
<proteinExistence type="predicted"/>
<keyword evidence="6" id="KW-1185">Reference proteome</keyword>
<dbReference type="InterPro" id="IPR005025">
    <property type="entry name" value="FMN_Rdtase-like_dom"/>
</dbReference>
<reference evidence="5 6" key="1">
    <citation type="submission" date="2023-02" db="EMBL/GenBank/DDBJ databases">
        <title>Microbacterium betulae sp. nov., isolated from birch wood.</title>
        <authorList>
            <person name="Pasciak M."/>
            <person name="Pawlik K.J."/>
            <person name="Martynowski D."/>
            <person name="Laczmanski L."/>
            <person name="Ciekot J."/>
            <person name="Szponar B."/>
            <person name="Wojcik-Fatla A."/>
            <person name="Mackiewicz B."/>
            <person name="Farian E."/>
            <person name="Cholewa G."/>
            <person name="Cholewa A."/>
            <person name="Dutkiewicz J."/>
        </authorList>
    </citation>
    <scope>NUCLEOTIDE SEQUENCE [LARGE SCALE GENOMIC DNA]</scope>
    <source>
        <strain evidence="5 6">AB</strain>
    </source>
</reference>
<evidence type="ECO:0000256" key="1">
    <source>
        <dbReference type="ARBA" id="ARBA00022630"/>
    </source>
</evidence>
<dbReference type="KEGG" id="mbet:N8K70_05195"/>
<evidence type="ECO:0000256" key="2">
    <source>
        <dbReference type="ARBA" id="ARBA00022643"/>
    </source>
</evidence>
<keyword evidence="2" id="KW-0288">FMN</keyword>
<dbReference type="RefSeq" id="WP_317140548.1">
    <property type="nucleotide sequence ID" value="NZ_CP118157.1"/>
</dbReference>
<evidence type="ECO:0000313" key="6">
    <source>
        <dbReference type="Proteomes" id="UP001305498"/>
    </source>
</evidence>
<accession>A0AA97I6P8</accession>
<dbReference type="Gene3D" id="3.40.50.360">
    <property type="match status" value="1"/>
</dbReference>
<gene>
    <name evidence="5" type="ORF">N8K70_05195</name>
</gene>
<keyword evidence="3" id="KW-0560">Oxidoreductase</keyword>
<dbReference type="EMBL" id="CP118157">
    <property type="protein sequence ID" value="WOF24074.1"/>
    <property type="molecule type" value="Genomic_DNA"/>
</dbReference>
<dbReference type="Pfam" id="PF03358">
    <property type="entry name" value="FMN_red"/>
    <property type="match status" value="1"/>
</dbReference>
<name>A0AA97I6P8_9MICO</name>
<feature type="domain" description="NADPH-dependent FMN reductase-like" evidence="4">
    <location>
        <begin position="8"/>
        <end position="150"/>
    </location>
</feature>
<evidence type="ECO:0000256" key="3">
    <source>
        <dbReference type="ARBA" id="ARBA00023002"/>
    </source>
</evidence>
<protein>
    <submittedName>
        <fullName evidence="5">NAD(P)H-dependent oxidoreductase</fullName>
    </submittedName>
</protein>
<organism evidence="5 6">
    <name type="scientific">Microbacterium betulae</name>
    <dbReference type="NCBI Taxonomy" id="2981139"/>
    <lineage>
        <taxon>Bacteria</taxon>
        <taxon>Bacillati</taxon>
        <taxon>Actinomycetota</taxon>
        <taxon>Actinomycetes</taxon>
        <taxon>Micrococcales</taxon>
        <taxon>Microbacteriaceae</taxon>
        <taxon>Microbacterium</taxon>
    </lineage>
</organism>
<dbReference type="AlphaFoldDB" id="A0AA97I6P8"/>
<keyword evidence="1" id="KW-0285">Flavoprotein</keyword>